<sequence>MNGEKITQRVLRRFEVIEERTDVNKKADDFIKNFRDQLKIQRAESLKRFYEMISREMLGLRQPAIILSAIDIHVNKFSGSSNRLEACINFAVAGYRINLNHFYTLGCAAITFIQTIDHGKAMTANLEI</sequence>
<dbReference type="PANTHER" id="PTHR33098:SF69">
    <property type="entry name" value="DUF761 DOMAIN PROTEIN"/>
    <property type="match status" value="1"/>
</dbReference>
<protein>
    <submittedName>
        <fullName evidence="1">Uncharacterized protein</fullName>
    </submittedName>
</protein>
<dbReference type="Pfam" id="PF05553">
    <property type="entry name" value="DUF761"/>
    <property type="match status" value="1"/>
</dbReference>
<dbReference type="InterPro" id="IPR008480">
    <property type="entry name" value="DUF761_pln"/>
</dbReference>
<reference evidence="1 2" key="1">
    <citation type="journal article" date="2016" name="Sci. Rep.">
        <title>The genome sequence of the outbreeding globe artichoke constructed de novo incorporating a phase-aware low-pass sequencing strategy of F1 progeny.</title>
        <authorList>
            <person name="Scaglione D."/>
            <person name="Reyes-Chin-Wo S."/>
            <person name="Acquadro A."/>
            <person name="Froenicke L."/>
            <person name="Portis E."/>
            <person name="Beitel C."/>
            <person name="Tirone M."/>
            <person name="Mauro R."/>
            <person name="Lo Monaco A."/>
            <person name="Mauromicale G."/>
            <person name="Faccioli P."/>
            <person name="Cattivelli L."/>
            <person name="Rieseberg L."/>
            <person name="Michelmore R."/>
            <person name="Lanteri S."/>
        </authorList>
    </citation>
    <scope>NUCLEOTIDE SEQUENCE [LARGE SCALE GENOMIC DNA]</scope>
    <source>
        <strain evidence="1">2C</strain>
    </source>
</reference>
<accession>A0A118JTI4</accession>
<name>A0A118JTI4_CYNCS</name>
<dbReference type="EMBL" id="LEKV01005088">
    <property type="protein sequence ID" value="KVH90849.1"/>
    <property type="molecule type" value="Genomic_DNA"/>
</dbReference>
<comment type="caution">
    <text evidence="1">The sequence shown here is derived from an EMBL/GenBank/DDBJ whole genome shotgun (WGS) entry which is preliminary data.</text>
</comment>
<proteinExistence type="predicted"/>
<gene>
    <name evidence="1" type="ORF">Ccrd_007125</name>
</gene>
<evidence type="ECO:0000313" key="2">
    <source>
        <dbReference type="Proteomes" id="UP000243975"/>
    </source>
</evidence>
<dbReference type="Proteomes" id="UP000243975">
    <property type="component" value="Unassembled WGS sequence"/>
</dbReference>
<dbReference type="AlphaFoldDB" id="A0A118JTI4"/>
<keyword evidence="2" id="KW-1185">Reference proteome</keyword>
<evidence type="ECO:0000313" key="1">
    <source>
        <dbReference type="EMBL" id="KVH90849.1"/>
    </source>
</evidence>
<dbReference type="Gramene" id="KVH90849">
    <property type="protein sequence ID" value="KVH90849"/>
    <property type="gene ID" value="Ccrd_007125"/>
</dbReference>
<dbReference type="PANTHER" id="PTHR33098">
    <property type="entry name" value="COTTON FIBER (DUF761)"/>
    <property type="match status" value="1"/>
</dbReference>
<organism evidence="1 2">
    <name type="scientific">Cynara cardunculus var. scolymus</name>
    <name type="common">Globe artichoke</name>
    <name type="synonym">Cynara scolymus</name>
    <dbReference type="NCBI Taxonomy" id="59895"/>
    <lineage>
        <taxon>Eukaryota</taxon>
        <taxon>Viridiplantae</taxon>
        <taxon>Streptophyta</taxon>
        <taxon>Embryophyta</taxon>
        <taxon>Tracheophyta</taxon>
        <taxon>Spermatophyta</taxon>
        <taxon>Magnoliopsida</taxon>
        <taxon>eudicotyledons</taxon>
        <taxon>Gunneridae</taxon>
        <taxon>Pentapetalae</taxon>
        <taxon>asterids</taxon>
        <taxon>campanulids</taxon>
        <taxon>Asterales</taxon>
        <taxon>Asteraceae</taxon>
        <taxon>Carduoideae</taxon>
        <taxon>Cardueae</taxon>
        <taxon>Carduinae</taxon>
        <taxon>Cynara</taxon>
    </lineage>
</organism>